<dbReference type="AlphaFoldDB" id="H8FPZ6"/>
<accession>H8FPZ6</accession>
<name>H8FPZ6_MAGML</name>
<evidence type="ECO:0000313" key="2">
    <source>
        <dbReference type="EMBL" id="CCG40434.1"/>
    </source>
</evidence>
<gene>
    <name evidence="2" type="ORF">PHAMO_200019</name>
</gene>
<dbReference type="STRING" id="1150626.PHAMO_200019"/>
<protein>
    <submittedName>
        <fullName evidence="2">Uncharacterized protein</fullName>
    </submittedName>
</protein>
<proteinExistence type="predicted"/>
<organism evidence="2 3">
    <name type="scientific">Magnetospirillum molischianum DSM 120</name>
    <dbReference type="NCBI Taxonomy" id="1150626"/>
    <lineage>
        <taxon>Bacteria</taxon>
        <taxon>Pseudomonadati</taxon>
        <taxon>Pseudomonadota</taxon>
        <taxon>Alphaproteobacteria</taxon>
        <taxon>Rhodospirillales</taxon>
        <taxon>Rhodospirillaceae</taxon>
        <taxon>Magnetospirillum</taxon>
    </lineage>
</organism>
<dbReference type="EMBL" id="CAHP01000013">
    <property type="protein sequence ID" value="CCG40434.1"/>
    <property type="molecule type" value="Genomic_DNA"/>
</dbReference>
<comment type="caution">
    <text evidence="2">The sequence shown here is derived from an EMBL/GenBank/DDBJ whole genome shotgun (WGS) entry which is preliminary data.</text>
</comment>
<keyword evidence="3" id="KW-1185">Reference proteome</keyword>
<keyword evidence="1" id="KW-0472">Membrane</keyword>
<dbReference type="Proteomes" id="UP000004169">
    <property type="component" value="Unassembled WGS sequence"/>
</dbReference>
<evidence type="ECO:0000313" key="3">
    <source>
        <dbReference type="Proteomes" id="UP000004169"/>
    </source>
</evidence>
<feature type="transmembrane region" description="Helical" evidence="1">
    <location>
        <begin position="94"/>
        <end position="112"/>
    </location>
</feature>
<sequence length="138" mass="14840">MRSVSLPIQTFRQATVLISLLAFLLGGIMGSALILCFGDDGHIAVEFAESTIHTTPSAALQSADDHVRTATDCLDVPVVQAPRPSVPKTDGLPLAPLLAILCVVWCLAPRFLGNRTTDFSGPQRDVRLKLHRTVVLLN</sequence>
<reference evidence="2 3" key="1">
    <citation type="journal article" date="2012" name="J. Bacteriol.">
        <title>Draft Genome Sequence of the Purple Photosynthetic Bacterium Phaeospirillum molischianum DSM120, a Particularly Versatile Bacterium.</title>
        <authorList>
            <person name="Duquesne K."/>
            <person name="Prima V."/>
            <person name="Ji B."/>
            <person name="Rouy Z."/>
            <person name="Medigue C."/>
            <person name="Talla E."/>
            <person name="Sturgis J.N."/>
        </authorList>
    </citation>
    <scope>NUCLEOTIDE SEQUENCE [LARGE SCALE GENOMIC DNA]</scope>
    <source>
        <strain evidence="3">DSM120</strain>
    </source>
</reference>
<evidence type="ECO:0000256" key="1">
    <source>
        <dbReference type="SAM" id="Phobius"/>
    </source>
</evidence>
<keyword evidence="1" id="KW-0812">Transmembrane</keyword>
<keyword evidence="1" id="KW-1133">Transmembrane helix</keyword>